<dbReference type="NCBIfam" id="TIGR02537">
    <property type="entry name" value="arch_flag_Nterm"/>
    <property type="match status" value="1"/>
</dbReference>
<dbReference type="GeneID" id="76207380"/>
<reference evidence="3" key="2">
    <citation type="submission" date="2020-09" db="EMBL/GenBank/DDBJ databases">
        <authorList>
            <person name="Sun Q."/>
            <person name="Ohkuma M."/>
        </authorList>
    </citation>
    <scope>NUCLEOTIDE SEQUENCE</scope>
    <source>
        <strain evidence="3">JCM 11219</strain>
    </source>
</reference>
<evidence type="ECO:0000313" key="2">
    <source>
        <dbReference type="EMBL" id="BDR92747.1"/>
    </source>
</evidence>
<accession>A0A830EHR2</accession>
<organism evidence="3 4">
    <name type="scientific">Vulcanisaeta souniana JCM 11219</name>
    <dbReference type="NCBI Taxonomy" id="1293586"/>
    <lineage>
        <taxon>Archaea</taxon>
        <taxon>Thermoproteota</taxon>
        <taxon>Thermoprotei</taxon>
        <taxon>Thermoproteales</taxon>
        <taxon>Thermoproteaceae</taxon>
        <taxon>Vulcanisaeta</taxon>
    </lineage>
</organism>
<proteinExistence type="predicted"/>
<evidence type="ECO:0000313" key="3">
    <source>
        <dbReference type="EMBL" id="GGI83988.1"/>
    </source>
</evidence>
<dbReference type="Proteomes" id="UP000657075">
    <property type="component" value="Unassembled WGS sequence"/>
</dbReference>
<gene>
    <name evidence="3" type="ORF">GCM10007112_21100</name>
    <name evidence="2" type="ORF">Vsou_18400</name>
</gene>
<name>A0A830EHR2_9CREN</name>
<dbReference type="EMBL" id="BMNM01000011">
    <property type="protein sequence ID" value="GGI83988.1"/>
    <property type="molecule type" value="Genomic_DNA"/>
</dbReference>
<dbReference type="EMBL" id="AP026830">
    <property type="protein sequence ID" value="BDR92747.1"/>
    <property type="molecule type" value="Genomic_DNA"/>
</dbReference>
<protein>
    <recommendedName>
        <fullName evidence="6">Type IV pilin</fullName>
    </recommendedName>
</protein>
<keyword evidence="1" id="KW-0472">Membrane</keyword>
<evidence type="ECO:0000256" key="1">
    <source>
        <dbReference type="SAM" id="Phobius"/>
    </source>
</evidence>
<evidence type="ECO:0000313" key="5">
    <source>
        <dbReference type="Proteomes" id="UP001060771"/>
    </source>
</evidence>
<dbReference type="AlphaFoldDB" id="A0A830EHR2"/>
<reference evidence="5" key="3">
    <citation type="submission" date="2022-09" db="EMBL/GenBank/DDBJ databases">
        <title>Complete genome sequence of Vulcanisaeta souniana.</title>
        <authorList>
            <person name="Kato S."/>
            <person name="Itoh T."/>
            <person name="Ohkuma M."/>
        </authorList>
    </citation>
    <scope>NUCLEOTIDE SEQUENCE [LARGE SCALE GENOMIC DNA]</scope>
    <source>
        <strain evidence="5">JCM 11219</strain>
    </source>
</reference>
<dbReference type="RefSeq" id="WP_054844709.1">
    <property type="nucleotide sequence ID" value="NZ_AP026830.1"/>
</dbReference>
<dbReference type="Proteomes" id="UP001060771">
    <property type="component" value="Chromosome"/>
</dbReference>
<keyword evidence="1" id="KW-1133">Transmembrane helix</keyword>
<keyword evidence="1" id="KW-0812">Transmembrane</keyword>
<reference evidence="2" key="4">
    <citation type="journal article" date="2023" name="Microbiol. Resour. Announc.">
        <title>Complete Genome Sequence of Vulcanisaeta souniana Strain IC-059, a Hyperthermophilic Archaeon Isolated from Hot Spring Water in Japan.</title>
        <authorList>
            <person name="Kato S."/>
            <person name="Itoh T."/>
            <person name="Wu L."/>
            <person name="Ma J."/>
            <person name="Ohkuma M."/>
        </authorList>
    </citation>
    <scope>NUCLEOTIDE SEQUENCE</scope>
    <source>
        <strain evidence="2">JCM 11219</strain>
    </source>
</reference>
<reference evidence="3" key="1">
    <citation type="journal article" date="2014" name="Int. J. Syst. Evol. Microbiol.">
        <title>Complete genome sequence of Corynebacterium casei LMG S-19264T (=DSM 44701T), isolated from a smear-ripened cheese.</title>
        <authorList>
            <consortium name="US DOE Joint Genome Institute (JGI-PGF)"/>
            <person name="Walter F."/>
            <person name="Albersmeier A."/>
            <person name="Kalinowski J."/>
            <person name="Ruckert C."/>
        </authorList>
    </citation>
    <scope>NUCLEOTIDE SEQUENCE</scope>
    <source>
        <strain evidence="3">JCM 11219</strain>
    </source>
</reference>
<evidence type="ECO:0000313" key="4">
    <source>
        <dbReference type="Proteomes" id="UP000657075"/>
    </source>
</evidence>
<dbReference type="InterPro" id="IPR013373">
    <property type="entry name" value="Flagellin/pilin_N_arc"/>
</dbReference>
<keyword evidence="5" id="KW-1185">Reference proteome</keyword>
<evidence type="ECO:0008006" key="6">
    <source>
        <dbReference type="Google" id="ProtNLM"/>
    </source>
</evidence>
<sequence length="173" mass="17498">MATKMNRKGISNVVATIILIAVAIALAVAVAVWVFGLAGSASKTATLQIQAVGLNNTANINATANSYAYLSLLVSNPSSAAIGINGFTLGSLSCVFNQPLSIPAGTQGELLVIKLAGSNGNFTGVSSIYLGVQQSSITATCSGRQAAQVGIQYSGYITTVSGQTYPFTVTATS</sequence>
<feature type="transmembrane region" description="Helical" evidence="1">
    <location>
        <begin position="12"/>
        <end position="35"/>
    </location>
</feature>